<dbReference type="CDD" id="cd07995">
    <property type="entry name" value="TPK"/>
    <property type="match status" value="1"/>
</dbReference>
<dbReference type="SUPFAM" id="SSF63862">
    <property type="entry name" value="Thiamin pyrophosphokinase, substrate-binding domain"/>
    <property type="match status" value="1"/>
</dbReference>
<accession>A0A645HXC9</accession>
<dbReference type="InterPro" id="IPR036371">
    <property type="entry name" value="TPK_B1-bd_sf"/>
</dbReference>
<evidence type="ECO:0000259" key="5">
    <source>
        <dbReference type="SMART" id="SM00983"/>
    </source>
</evidence>
<protein>
    <submittedName>
        <fullName evidence="6">Thiamine pyrophosphokinase</fullName>
        <ecNumber evidence="6">2.7.6.2</ecNumber>
    </submittedName>
</protein>
<name>A0A645HXC9_9ZZZZ</name>
<dbReference type="GO" id="GO:0009229">
    <property type="term" value="P:thiamine diphosphate biosynthetic process"/>
    <property type="evidence" value="ECO:0007669"/>
    <property type="project" value="InterPro"/>
</dbReference>
<gene>
    <name evidence="6" type="primary">thiN_20</name>
    <name evidence="6" type="ORF">SDC9_187518</name>
</gene>
<dbReference type="GO" id="GO:0030975">
    <property type="term" value="F:thiamine binding"/>
    <property type="evidence" value="ECO:0007669"/>
    <property type="project" value="InterPro"/>
</dbReference>
<dbReference type="PANTHER" id="PTHR41299">
    <property type="entry name" value="THIAMINE PYROPHOSPHOKINASE"/>
    <property type="match status" value="1"/>
</dbReference>
<keyword evidence="4" id="KW-0067">ATP-binding</keyword>
<dbReference type="GO" id="GO:0005524">
    <property type="term" value="F:ATP binding"/>
    <property type="evidence" value="ECO:0007669"/>
    <property type="project" value="UniProtKB-KW"/>
</dbReference>
<reference evidence="6" key="1">
    <citation type="submission" date="2019-08" db="EMBL/GenBank/DDBJ databases">
        <authorList>
            <person name="Kucharzyk K."/>
            <person name="Murdoch R.W."/>
            <person name="Higgins S."/>
            <person name="Loffler F."/>
        </authorList>
    </citation>
    <scope>NUCLEOTIDE SEQUENCE</scope>
</reference>
<keyword evidence="2" id="KW-0547">Nucleotide-binding</keyword>
<dbReference type="InterPro" id="IPR006282">
    <property type="entry name" value="Thi_PPkinase"/>
</dbReference>
<organism evidence="6">
    <name type="scientific">bioreactor metagenome</name>
    <dbReference type="NCBI Taxonomy" id="1076179"/>
    <lineage>
        <taxon>unclassified sequences</taxon>
        <taxon>metagenomes</taxon>
        <taxon>ecological metagenomes</taxon>
    </lineage>
</organism>
<dbReference type="Pfam" id="PF04263">
    <property type="entry name" value="TPK_catalytic"/>
    <property type="match status" value="1"/>
</dbReference>
<dbReference type="GO" id="GO:0006772">
    <property type="term" value="P:thiamine metabolic process"/>
    <property type="evidence" value="ECO:0007669"/>
    <property type="project" value="InterPro"/>
</dbReference>
<dbReference type="InterPro" id="IPR053149">
    <property type="entry name" value="TPK"/>
</dbReference>
<dbReference type="GO" id="GO:0004788">
    <property type="term" value="F:thiamine diphosphokinase activity"/>
    <property type="evidence" value="ECO:0007669"/>
    <property type="project" value="UniProtKB-EC"/>
</dbReference>
<keyword evidence="1 6" id="KW-0808">Transferase</keyword>
<dbReference type="GO" id="GO:0016301">
    <property type="term" value="F:kinase activity"/>
    <property type="evidence" value="ECO:0007669"/>
    <property type="project" value="UniProtKB-KW"/>
</dbReference>
<dbReference type="NCBIfam" id="TIGR01378">
    <property type="entry name" value="thi_PPkinase"/>
    <property type="match status" value="1"/>
</dbReference>
<feature type="domain" description="Thiamin pyrophosphokinase thiamin-binding" evidence="5">
    <location>
        <begin position="107"/>
        <end position="173"/>
    </location>
</feature>
<dbReference type="InterPro" id="IPR007373">
    <property type="entry name" value="Thiamin_PyroPKinase_B1-bd"/>
</dbReference>
<keyword evidence="3 6" id="KW-0418">Kinase</keyword>
<dbReference type="Pfam" id="PF04265">
    <property type="entry name" value="TPK_B1_binding"/>
    <property type="match status" value="1"/>
</dbReference>
<dbReference type="EC" id="2.7.6.2" evidence="6"/>
<comment type="caution">
    <text evidence="6">The sequence shown here is derived from an EMBL/GenBank/DDBJ whole genome shotgun (WGS) entry which is preliminary data.</text>
</comment>
<dbReference type="EMBL" id="VSSQ01096109">
    <property type="protein sequence ID" value="MPN39983.1"/>
    <property type="molecule type" value="Genomic_DNA"/>
</dbReference>
<dbReference type="AlphaFoldDB" id="A0A645HXC9"/>
<evidence type="ECO:0000256" key="3">
    <source>
        <dbReference type="ARBA" id="ARBA00022777"/>
    </source>
</evidence>
<dbReference type="Gene3D" id="3.40.50.10240">
    <property type="entry name" value="Thiamin pyrophosphokinase, catalytic domain"/>
    <property type="match status" value="1"/>
</dbReference>
<dbReference type="SUPFAM" id="SSF63999">
    <property type="entry name" value="Thiamin pyrophosphokinase, catalytic domain"/>
    <property type="match status" value="1"/>
</dbReference>
<evidence type="ECO:0000256" key="1">
    <source>
        <dbReference type="ARBA" id="ARBA00022679"/>
    </source>
</evidence>
<dbReference type="InterPro" id="IPR036759">
    <property type="entry name" value="TPK_catalytic_sf"/>
</dbReference>
<evidence type="ECO:0000256" key="4">
    <source>
        <dbReference type="ARBA" id="ARBA00022840"/>
    </source>
</evidence>
<dbReference type="InterPro" id="IPR007371">
    <property type="entry name" value="TPK_catalytic"/>
</dbReference>
<evidence type="ECO:0000256" key="2">
    <source>
        <dbReference type="ARBA" id="ARBA00022741"/>
    </source>
</evidence>
<dbReference type="SMART" id="SM00983">
    <property type="entry name" value="TPK_B1_binding"/>
    <property type="match status" value="1"/>
</dbReference>
<evidence type="ECO:0000313" key="6">
    <source>
        <dbReference type="EMBL" id="MPN39983.1"/>
    </source>
</evidence>
<sequence length="187" mass="19965">MIAADAGLISVRASGIEPNLVVGDFDSLGRLPDGISYIRHPVMKDETDMLLAVKAGEERGYKKFLIFGGLGGRTDHTFANIQTLCYISEHGGAGCLIGKGEAMTVFSDNILKFDNSFTGTVSVFAYGGIAYGVTLNGMKYPLNEATLVPSFPIGVSNEFVADGSVTVKKGSLLVMWQSRHYAFPEGV</sequence>
<proteinExistence type="predicted"/>
<dbReference type="PANTHER" id="PTHR41299:SF1">
    <property type="entry name" value="THIAMINE PYROPHOSPHOKINASE"/>
    <property type="match status" value="1"/>
</dbReference>